<comment type="similarity">
    <text evidence="1">Belongs to the Lgt family.</text>
</comment>
<keyword evidence="6 7" id="KW-0472">Membrane</keyword>
<dbReference type="GO" id="GO:0005886">
    <property type="term" value="C:plasma membrane"/>
    <property type="evidence" value="ECO:0007669"/>
    <property type="project" value="InterPro"/>
</dbReference>
<feature type="transmembrane region" description="Helical" evidence="7">
    <location>
        <begin position="68"/>
        <end position="88"/>
    </location>
</feature>
<evidence type="ECO:0000256" key="5">
    <source>
        <dbReference type="ARBA" id="ARBA00022989"/>
    </source>
</evidence>
<accession>A0A2T4CLZ3</accession>
<dbReference type="NCBIfam" id="TIGR00544">
    <property type="entry name" value="lgt"/>
    <property type="match status" value="1"/>
</dbReference>
<dbReference type="HAMAP" id="MF_01147">
    <property type="entry name" value="Lgt"/>
    <property type="match status" value="1"/>
</dbReference>
<dbReference type="GO" id="GO:0008961">
    <property type="term" value="F:phosphatidylglycerol-prolipoprotein diacylglyceryl transferase activity"/>
    <property type="evidence" value="ECO:0007669"/>
    <property type="project" value="InterPro"/>
</dbReference>
<dbReference type="Proteomes" id="UP000243022">
    <property type="component" value="Unassembled WGS sequence"/>
</dbReference>
<sequence length="276" mass="30736">MSTTEFLQHPNIDPIIFGFEVFGFDIALRWYGLTYLVGFFFAWYWGNRQCKMAHYKAHGWTEKVFGDVLFWGFVGVILGGRIGYVIFYQFEYFISNPLYLFDFGSGGMSFHGGMLGVIAVLALYARKLNMSLLRVGDFIAPLVPIGLGMGRIGNFINGELWGRVTDVPWAMIFPAAGPEPRHPSQLYQATLEGFVLFAILAWYSRKPRPTGAVGGLFLLGYGVARFAVEFARQPDSHLGLLSLGMSMGQWLSLPMILVGAGIMIIAHKRQLPATPA</sequence>
<dbReference type="AlphaFoldDB" id="A0A2T4CLZ3"/>
<feature type="transmembrane region" description="Helical" evidence="7">
    <location>
        <begin position="108"/>
        <end position="126"/>
    </location>
</feature>
<dbReference type="PROSITE" id="PS01311">
    <property type="entry name" value="LGT"/>
    <property type="match status" value="1"/>
</dbReference>
<dbReference type="PANTHER" id="PTHR30589:SF0">
    <property type="entry name" value="PHOSPHATIDYLGLYCEROL--PROLIPOPROTEIN DIACYLGLYCERYL TRANSFERASE"/>
    <property type="match status" value="1"/>
</dbReference>
<keyword evidence="5 7" id="KW-1133">Transmembrane helix</keyword>
<feature type="transmembrane region" description="Helical" evidence="7">
    <location>
        <begin position="138"/>
        <end position="156"/>
    </location>
</feature>
<evidence type="ECO:0000256" key="7">
    <source>
        <dbReference type="SAM" id="Phobius"/>
    </source>
</evidence>
<dbReference type="GO" id="GO:0042158">
    <property type="term" value="P:lipoprotein biosynthetic process"/>
    <property type="evidence" value="ECO:0007669"/>
    <property type="project" value="InterPro"/>
</dbReference>
<gene>
    <name evidence="8" type="ORF">C9986_02565</name>
</gene>
<feature type="transmembrane region" description="Helical" evidence="7">
    <location>
        <begin position="248"/>
        <end position="266"/>
    </location>
</feature>
<feature type="non-terminal residue" evidence="8">
    <location>
        <position position="276"/>
    </location>
</feature>
<feature type="transmembrane region" description="Helical" evidence="7">
    <location>
        <begin position="186"/>
        <end position="203"/>
    </location>
</feature>
<feature type="transmembrane region" description="Helical" evidence="7">
    <location>
        <begin position="28"/>
        <end position="47"/>
    </location>
</feature>
<keyword evidence="4 7" id="KW-0812">Transmembrane</keyword>
<evidence type="ECO:0000256" key="1">
    <source>
        <dbReference type="ARBA" id="ARBA00007150"/>
    </source>
</evidence>
<dbReference type="InterPro" id="IPR001640">
    <property type="entry name" value="Lgt"/>
</dbReference>
<evidence type="ECO:0000256" key="2">
    <source>
        <dbReference type="ARBA" id="ARBA00022475"/>
    </source>
</evidence>
<dbReference type="EMBL" id="PYVS01000093">
    <property type="protein sequence ID" value="PTB82580.1"/>
    <property type="molecule type" value="Genomic_DNA"/>
</dbReference>
<dbReference type="Pfam" id="PF01790">
    <property type="entry name" value="LGT"/>
    <property type="match status" value="1"/>
</dbReference>
<protein>
    <submittedName>
        <fullName evidence="8">Prolipoprotein diacylglyceryl transferase</fullName>
    </submittedName>
</protein>
<name>A0A2T4CLZ3_9GAMM</name>
<comment type="caution">
    <text evidence="8">The sequence shown here is derived from an EMBL/GenBank/DDBJ whole genome shotgun (WGS) entry which is preliminary data.</text>
</comment>
<organism evidence="8 9">
    <name type="scientific">Pseudidiomarina aestuarii</name>
    <dbReference type="NCBI Taxonomy" id="624146"/>
    <lineage>
        <taxon>Bacteria</taxon>
        <taxon>Pseudomonadati</taxon>
        <taxon>Pseudomonadota</taxon>
        <taxon>Gammaproteobacteria</taxon>
        <taxon>Alteromonadales</taxon>
        <taxon>Idiomarinaceae</taxon>
        <taxon>Pseudidiomarina</taxon>
    </lineage>
</organism>
<keyword evidence="2" id="KW-1003">Cell membrane</keyword>
<evidence type="ECO:0000256" key="3">
    <source>
        <dbReference type="ARBA" id="ARBA00022679"/>
    </source>
</evidence>
<proteinExistence type="inferred from homology"/>
<keyword evidence="8" id="KW-0449">Lipoprotein</keyword>
<feature type="transmembrane region" description="Helical" evidence="7">
    <location>
        <begin position="210"/>
        <end position="228"/>
    </location>
</feature>
<reference evidence="8 9" key="1">
    <citation type="submission" date="2018-03" db="EMBL/GenBank/DDBJ databases">
        <title>Cross-interface Injection: A General Nanoliter Liquid Handling Method Applied to Single Cells Genome Amplification Automated Nanoliter Liquid Handling Applied to Single Cell Multiple Displacement Amplification.</title>
        <authorList>
            <person name="Yun J."/>
            <person name="Xu P."/>
            <person name="Xu J."/>
            <person name="Dai X."/>
            <person name="Wang Y."/>
            <person name="Zheng X."/>
            <person name="Cao C."/>
            <person name="Yi Q."/>
            <person name="Zhu Y."/>
            <person name="Wang L."/>
            <person name="Dong Z."/>
            <person name="Huang Y."/>
            <person name="Huang L."/>
            <person name="Du W."/>
        </authorList>
    </citation>
    <scope>NUCLEOTIDE SEQUENCE [LARGE SCALE GENOMIC DNA]</scope>
    <source>
        <strain evidence="8 9">Z-E1-2</strain>
    </source>
</reference>
<evidence type="ECO:0000256" key="6">
    <source>
        <dbReference type="ARBA" id="ARBA00023136"/>
    </source>
</evidence>
<dbReference type="PANTHER" id="PTHR30589">
    <property type="entry name" value="PROLIPOPROTEIN DIACYLGLYCERYL TRANSFERASE"/>
    <property type="match status" value="1"/>
</dbReference>
<evidence type="ECO:0000313" key="9">
    <source>
        <dbReference type="Proteomes" id="UP000243022"/>
    </source>
</evidence>
<keyword evidence="3 8" id="KW-0808">Transferase</keyword>
<evidence type="ECO:0000313" key="8">
    <source>
        <dbReference type="EMBL" id="PTB82580.1"/>
    </source>
</evidence>
<evidence type="ECO:0000256" key="4">
    <source>
        <dbReference type="ARBA" id="ARBA00022692"/>
    </source>
</evidence>